<reference evidence="1 2" key="1">
    <citation type="submission" date="2019-01" db="EMBL/GenBank/DDBJ databases">
        <title>Genome sequences of Streptomyces and Rhizobium isolates collected from root and soil.</title>
        <authorList>
            <person name="Chhettri S."/>
            <person name="Sevigny J.L."/>
            <person name="Sen A."/>
            <person name="Ennis N."/>
            <person name="Tisa L."/>
        </authorList>
    </citation>
    <scope>NUCLEOTIDE SEQUENCE [LARGE SCALE GENOMIC DNA]</scope>
    <source>
        <strain evidence="1 2">San01</strain>
    </source>
</reference>
<sequence length="87" mass="9294">MRGCAIADLEHWQIRAPTWSRMKVSSARMPPDAFPWVRFLPEPDVHVFAVELVDTMRAADSVGNSASVALMLAAGPGGGGVRSGRSS</sequence>
<name>A0A437PQD8_9ACTN</name>
<gene>
    <name evidence="1" type="ORF">EOT10_15825</name>
</gene>
<accession>A0A437PQD8</accession>
<comment type="caution">
    <text evidence="1">The sequence shown here is derived from an EMBL/GenBank/DDBJ whole genome shotgun (WGS) entry which is preliminary data.</text>
</comment>
<evidence type="ECO:0000313" key="1">
    <source>
        <dbReference type="EMBL" id="RVU24472.1"/>
    </source>
</evidence>
<keyword evidence="2" id="KW-1185">Reference proteome</keyword>
<dbReference type="EMBL" id="RZYA01000006">
    <property type="protein sequence ID" value="RVU24472.1"/>
    <property type="molecule type" value="Genomic_DNA"/>
</dbReference>
<dbReference type="OrthoDB" id="3378334at2"/>
<dbReference type="Proteomes" id="UP000283128">
    <property type="component" value="Unassembled WGS sequence"/>
</dbReference>
<proteinExistence type="predicted"/>
<protein>
    <submittedName>
        <fullName evidence="1">Uncharacterized protein</fullName>
    </submittedName>
</protein>
<dbReference type="AlphaFoldDB" id="A0A437PQD8"/>
<organism evidence="1 2">
    <name type="scientific">Streptomyces antnestii</name>
    <dbReference type="NCBI Taxonomy" id="2494256"/>
    <lineage>
        <taxon>Bacteria</taxon>
        <taxon>Bacillati</taxon>
        <taxon>Actinomycetota</taxon>
        <taxon>Actinomycetes</taxon>
        <taxon>Kitasatosporales</taxon>
        <taxon>Streptomycetaceae</taxon>
        <taxon>Streptomyces</taxon>
    </lineage>
</organism>
<evidence type="ECO:0000313" key="2">
    <source>
        <dbReference type="Proteomes" id="UP000283128"/>
    </source>
</evidence>